<dbReference type="AlphaFoldDB" id="A0A5B0PIH8"/>
<evidence type="ECO:0000313" key="2">
    <source>
        <dbReference type="EMBL" id="KAA1101455.1"/>
    </source>
</evidence>
<dbReference type="OrthoDB" id="2509839at2759"/>
<dbReference type="EMBL" id="VSWC01000053">
    <property type="protein sequence ID" value="KAA1101455.1"/>
    <property type="molecule type" value="Genomic_DNA"/>
</dbReference>
<protein>
    <submittedName>
        <fullName evidence="2">Uncharacterized protein</fullName>
    </submittedName>
</protein>
<dbReference type="Proteomes" id="UP000324748">
    <property type="component" value="Unassembled WGS sequence"/>
</dbReference>
<comment type="caution">
    <text evidence="2">The sequence shown here is derived from an EMBL/GenBank/DDBJ whole genome shotgun (WGS) entry which is preliminary data.</text>
</comment>
<evidence type="ECO:0000256" key="1">
    <source>
        <dbReference type="SAM" id="MobiDB-lite"/>
    </source>
</evidence>
<accession>A0A5B0PIH8</accession>
<organism evidence="2 3">
    <name type="scientific">Puccinia graminis f. sp. tritici</name>
    <dbReference type="NCBI Taxonomy" id="56615"/>
    <lineage>
        <taxon>Eukaryota</taxon>
        <taxon>Fungi</taxon>
        <taxon>Dikarya</taxon>
        <taxon>Basidiomycota</taxon>
        <taxon>Pucciniomycotina</taxon>
        <taxon>Pucciniomycetes</taxon>
        <taxon>Pucciniales</taxon>
        <taxon>Pucciniaceae</taxon>
        <taxon>Puccinia</taxon>
    </lineage>
</organism>
<evidence type="ECO:0000313" key="3">
    <source>
        <dbReference type="Proteomes" id="UP000324748"/>
    </source>
</evidence>
<name>A0A5B0PIH8_PUCGR</name>
<feature type="region of interest" description="Disordered" evidence="1">
    <location>
        <begin position="84"/>
        <end position="111"/>
    </location>
</feature>
<gene>
    <name evidence="2" type="ORF">PGT21_020521</name>
</gene>
<keyword evidence="3" id="KW-1185">Reference proteome</keyword>
<sequence length="805" mass="93072">MSFHKQIPLGFGSTITNCFLILSLLIIVHIHVVLAVESRIFIDLDPPDEIVEEAANGESPSSVVECHPRDLSPLPLFPTSASPHLEESVISHPAHSPETTPPEASSDLSLSLSDGFGLGRKRLQTEKKGSQREEEFQQPAPKRLSLGLDLSLGHSRNIDPQPHDEGLSVHTLEEQQHEMNAPKDLHDENAVLKNQDHWLLSKNKHEIGAASLTGSTLMGTEKVVRKFEPGDVSEAFWAWVWVIWEHVGKSATWEVESYLEPSMEDLKSWCFRPNSLYPYPNIKKLGETSDSDWQHDQINLFASLLWAVNSRVLEIIGVGHPNLVQPGGHFEKFSAYYFGEQSAMIKWFVGFMKLFNKPDASAPVNHKDTYDFLIAKKGKMIYEKILKALHSISDKRCHQTFRPKYSKDYFFTLEKELLMSEAVIYLLGFYYKNTNFQKWKYAFKGQDMDFVTKLENLGEFWKDREMWFFPLEHNLVPWKNPCTQDLPWIGLSHFHIHQFNFMHHIQPIHLTKPIANLWKIGDSEKFRISNWFTLDSVPDLQARLKIISNLNPLGQIELMPEMQPDSRLIRITEDYLSSLQSDPSNKNSVIPYVMDFSNIQTRLLPLFKLVWQIDGKILQSMGCEMYQEDFLKEQKLVQRYFEFLMNPNNEKDLSLETLGEHQNSDLDAFKKAFQNEVMELLYSDHHDLVHKTTNPEASQSPKANIPKEIRMCRIAILLIGNYYKNVNFQKWQGVIGADISLLGWIRRFSDPNKWLYYSRALFPQMKSHNLIPWKDEMKNPSLSFIKSKETFSFHDGNDSDGEVFV</sequence>
<proteinExistence type="predicted"/>
<reference evidence="2 3" key="1">
    <citation type="submission" date="2019-05" db="EMBL/GenBank/DDBJ databases">
        <title>Emergence of the Ug99 lineage of the wheat stem rust pathogen through somatic hybridization.</title>
        <authorList>
            <person name="Li F."/>
            <person name="Upadhyaya N.M."/>
            <person name="Sperschneider J."/>
            <person name="Matny O."/>
            <person name="Nguyen-Phuc H."/>
            <person name="Mago R."/>
            <person name="Raley C."/>
            <person name="Miller M.E."/>
            <person name="Silverstein K.A.T."/>
            <person name="Henningsen E."/>
            <person name="Hirsch C.D."/>
            <person name="Visser B."/>
            <person name="Pretorius Z.A."/>
            <person name="Steffenson B.J."/>
            <person name="Schwessinger B."/>
            <person name="Dodds P.N."/>
            <person name="Figueroa M."/>
        </authorList>
    </citation>
    <scope>NUCLEOTIDE SEQUENCE [LARGE SCALE GENOMIC DNA]</scope>
    <source>
        <strain evidence="2">21-0</strain>
    </source>
</reference>